<proteinExistence type="predicted"/>
<keyword evidence="2" id="KW-0472">Membrane</keyword>
<feature type="compositionally biased region" description="Basic and acidic residues" evidence="1">
    <location>
        <begin position="45"/>
        <end position="65"/>
    </location>
</feature>
<evidence type="ECO:0000256" key="1">
    <source>
        <dbReference type="SAM" id="MobiDB-lite"/>
    </source>
</evidence>
<dbReference type="EMBL" id="LT629711">
    <property type="protein sequence ID" value="SDP69753.1"/>
    <property type="molecule type" value="Genomic_DNA"/>
</dbReference>
<dbReference type="AlphaFoldDB" id="A0A1H0UUC1"/>
<evidence type="ECO:0000313" key="3">
    <source>
        <dbReference type="EMBL" id="SDP69753.1"/>
    </source>
</evidence>
<feature type="region of interest" description="Disordered" evidence="1">
    <location>
        <begin position="40"/>
        <end position="65"/>
    </location>
</feature>
<gene>
    <name evidence="3" type="ORF">SAMN04489867_3510</name>
</gene>
<dbReference type="RefSeq" id="WP_091788420.1">
    <property type="nucleotide sequence ID" value="NZ_LT629711.1"/>
</dbReference>
<keyword evidence="2" id="KW-1133">Transmembrane helix</keyword>
<feature type="transmembrane region" description="Helical" evidence="2">
    <location>
        <begin position="6"/>
        <end position="25"/>
    </location>
</feature>
<organism evidence="3 4">
    <name type="scientific">Pedococcus dokdonensis</name>
    <dbReference type="NCBI Taxonomy" id="443156"/>
    <lineage>
        <taxon>Bacteria</taxon>
        <taxon>Bacillati</taxon>
        <taxon>Actinomycetota</taxon>
        <taxon>Actinomycetes</taxon>
        <taxon>Micrococcales</taxon>
        <taxon>Intrasporangiaceae</taxon>
        <taxon>Pedococcus</taxon>
    </lineage>
</organism>
<dbReference type="STRING" id="443156.SAMN04489867_3510"/>
<sequence length="65" mass="7239">MSGVWPYVAALIPSAGVGFLFWLVIKNMIEGDRKERLAHSQWDAAHPESNVETRAEPDNSRSGDK</sequence>
<evidence type="ECO:0000256" key="2">
    <source>
        <dbReference type="SAM" id="Phobius"/>
    </source>
</evidence>
<dbReference type="OrthoDB" id="4807612at2"/>
<name>A0A1H0UUC1_9MICO</name>
<evidence type="ECO:0000313" key="4">
    <source>
        <dbReference type="Proteomes" id="UP000199077"/>
    </source>
</evidence>
<keyword evidence="2" id="KW-0812">Transmembrane</keyword>
<dbReference type="Proteomes" id="UP000199077">
    <property type="component" value="Chromosome I"/>
</dbReference>
<protein>
    <submittedName>
        <fullName evidence="3">Uncharacterized protein</fullName>
    </submittedName>
</protein>
<reference evidence="4" key="1">
    <citation type="submission" date="2016-10" db="EMBL/GenBank/DDBJ databases">
        <authorList>
            <person name="Varghese N."/>
            <person name="Submissions S."/>
        </authorList>
    </citation>
    <scope>NUCLEOTIDE SEQUENCE [LARGE SCALE GENOMIC DNA]</scope>
    <source>
        <strain evidence="4">DSM 22329</strain>
    </source>
</reference>
<accession>A0A1H0UUC1</accession>
<keyword evidence="4" id="KW-1185">Reference proteome</keyword>